<dbReference type="Gene3D" id="3.90.1720.10">
    <property type="entry name" value="endopeptidase domain like (from Nostoc punctiforme)"/>
    <property type="match status" value="1"/>
</dbReference>
<evidence type="ECO:0000313" key="3">
    <source>
        <dbReference type="Proteomes" id="UP000199322"/>
    </source>
</evidence>
<feature type="transmembrane region" description="Helical" evidence="1">
    <location>
        <begin position="7"/>
        <end position="27"/>
    </location>
</feature>
<proteinExistence type="predicted"/>
<feature type="transmembrane region" description="Helical" evidence="1">
    <location>
        <begin position="33"/>
        <end position="55"/>
    </location>
</feature>
<accession>A0A1G6JQG9</accession>
<feature type="transmembrane region" description="Helical" evidence="1">
    <location>
        <begin position="93"/>
        <end position="114"/>
    </location>
</feature>
<protein>
    <submittedName>
        <fullName evidence="2">Permuted papain-like amidase enzyme, YaeF/YiiX, C92 family</fullName>
    </submittedName>
</protein>
<feature type="transmembrane region" description="Helical" evidence="1">
    <location>
        <begin position="67"/>
        <end position="87"/>
    </location>
</feature>
<dbReference type="Pfam" id="PF05708">
    <property type="entry name" value="Peptidase_C92"/>
    <property type="match status" value="1"/>
</dbReference>
<dbReference type="STRING" id="28234.SAMN04488588_0600"/>
<sequence>MKKYFFIINAIIMHIISIIINKFTLFGESSYEISTFFLFSGWGIYILKSLYFSSLKLAKKFKEYNTLKFYLLSVLKTFLLSLITFGSDIFGEYSFILNISLFTYFNLLIVLLLTKLSIMLSTKLKYLKNIISIFIVFSFSLFSFSNPIENINIIYNPVFDYYENYSKISKNSFDFIIEYMAKFITGRELTTREDKFINDEQKKDIIKHLEPGDILLRRMNWQMTNIGVGGFWTHSGMYLGTLEELDKYFEGIEELNNTIYSQWLKQEYPLIYDLMKRNPELILYESNYKGVVLNEFDSMGESDYFSALRPNLSKSEKFLAIKNSFNYFGKSYDYKFNFKDDQDLVCSELLYVAYTKTELLDFKPYYSMGKYYMKPDDFVKYYLNNQEKLSFVIFYDSSEKTKKAFKSTEDSFKNSINRDTLDIISG</sequence>
<keyword evidence="1" id="KW-0472">Membrane</keyword>
<evidence type="ECO:0000313" key="2">
    <source>
        <dbReference type="EMBL" id="SDC20918.1"/>
    </source>
</evidence>
<dbReference type="Proteomes" id="UP000199322">
    <property type="component" value="Unassembled WGS sequence"/>
</dbReference>
<dbReference type="InterPro" id="IPR038765">
    <property type="entry name" value="Papain-like_cys_pep_sf"/>
</dbReference>
<dbReference type="SUPFAM" id="SSF54001">
    <property type="entry name" value="Cysteine proteinases"/>
    <property type="match status" value="1"/>
</dbReference>
<keyword evidence="3" id="KW-1185">Reference proteome</keyword>
<dbReference type="EMBL" id="FMYV01000002">
    <property type="protein sequence ID" value="SDC20918.1"/>
    <property type="molecule type" value="Genomic_DNA"/>
</dbReference>
<reference evidence="2 3" key="1">
    <citation type="submission" date="2016-10" db="EMBL/GenBank/DDBJ databases">
        <authorList>
            <person name="de Groot N.N."/>
        </authorList>
    </citation>
    <scope>NUCLEOTIDE SEQUENCE [LARGE SCALE GENOMIC DNA]</scope>
    <source>
        <strain evidence="2 3">WG14</strain>
    </source>
</reference>
<dbReference type="AlphaFoldDB" id="A0A1G6JQG9"/>
<keyword evidence="1" id="KW-1133">Transmembrane helix</keyword>
<name>A0A1G6JQG9_9BACT</name>
<dbReference type="RefSeq" id="WP_091402678.1">
    <property type="nucleotide sequence ID" value="NZ_FMYV01000002.1"/>
</dbReference>
<keyword evidence="1" id="KW-0812">Transmembrane</keyword>
<evidence type="ECO:0000256" key="1">
    <source>
        <dbReference type="SAM" id="Phobius"/>
    </source>
</evidence>
<dbReference type="InterPro" id="IPR024453">
    <property type="entry name" value="Peptidase_C92"/>
</dbReference>
<feature type="transmembrane region" description="Helical" evidence="1">
    <location>
        <begin position="126"/>
        <end position="144"/>
    </location>
</feature>
<organism evidence="2 3">
    <name type="scientific">Geotoga petraea</name>
    <dbReference type="NCBI Taxonomy" id="28234"/>
    <lineage>
        <taxon>Bacteria</taxon>
        <taxon>Thermotogati</taxon>
        <taxon>Thermotogota</taxon>
        <taxon>Thermotogae</taxon>
        <taxon>Petrotogales</taxon>
        <taxon>Petrotogaceae</taxon>
        <taxon>Geotoga</taxon>
    </lineage>
</organism>
<gene>
    <name evidence="2" type="ORF">SAMN04488588_0600</name>
</gene>